<protein>
    <submittedName>
        <fullName evidence="1">Uncharacterized protein</fullName>
    </submittedName>
</protein>
<dbReference type="Proteomes" id="UP001175271">
    <property type="component" value="Unassembled WGS sequence"/>
</dbReference>
<organism evidence="1 2">
    <name type="scientific">Steinernema hermaphroditum</name>
    <dbReference type="NCBI Taxonomy" id="289476"/>
    <lineage>
        <taxon>Eukaryota</taxon>
        <taxon>Metazoa</taxon>
        <taxon>Ecdysozoa</taxon>
        <taxon>Nematoda</taxon>
        <taxon>Chromadorea</taxon>
        <taxon>Rhabditida</taxon>
        <taxon>Tylenchina</taxon>
        <taxon>Panagrolaimomorpha</taxon>
        <taxon>Strongyloidoidea</taxon>
        <taxon>Steinernematidae</taxon>
        <taxon>Steinernema</taxon>
    </lineage>
</organism>
<evidence type="ECO:0000313" key="2">
    <source>
        <dbReference type="Proteomes" id="UP001175271"/>
    </source>
</evidence>
<keyword evidence="2" id="KW-1185">Reference proteome</keyword>
<accession>A0AA39HPX7</accession>
<proteinExistence type="predicted"/>
<evidence type="ECO:0000313" key="1">
    <source>
        <dbReference type="EMBL" id="KAK0409883.1"/>
    </source>
</evidence>
<reference evidence="1" key="1">
    <citation type="submission" date="2023-06" db="EMBL/GenBank/DDBJ databases">
        <title>Genomic analysis of the entomopathogenic nematode Steinernema hermaphroditum.</title>
        <authorList>
            <person name="Schwarz E.M."/>
            <person name="Heppert J.K."/>
            <person name="Baniya A."/>
            <person name="Schwartz H.T."/>
            <person name="Tan C.-H."/>
            <person name="Antoshechkin I."/>
            <person name="Sternberg P.W."/>
            <person name="Goodrich-Blair H."/>
            <person name="Dillman A.R."/>
        </authorList>
    </citation>
    <scope>NUCLEOTIDE SEQUENCE</scope>
    <source>
        <strain evidence="1">PS9179</strain>
        <tissue evidence="1">Whole animal</tissue>
    </source>
</reference>
<dbReference type="AlphaFoldDB" id="A0AA39HPX7"/>
<gene>
    <name evidence="1" type="ORF">QR680_004816</name>
</gene>
<name>A0AA39HPX7_9BILA</name>
<sequence length="209" mass="22766">MRQQGFIPHSTDRQLAEMVGLRLLTAAALLLGFSAACTVSDYVDCAKKSAFGFAPPNAETIHIFCRSYRKTVAECLAQRTKTELANFGSASSRGELLMNCTKSEHFKGDPVAAELALSNSRFYMLACVYNDIADVHEPKCFDFLTRNCSGATPPNECLYSDCPPKRRADASAALYKMLATNETITPKAASTIRFRSSVVAVLFSAALLL</sequence>
<dbReference type="EMBL" id="JAUCMV010000003">
    <property type="protein sequence ID" value="KAK0409883.1"/>
    <property type="molecule type" value="Genomic_DNA"/>
</dbReference>
<comment type="caution">
    <text evidence="1">The sequence shown here is derived from an EMBL/GenBank/DDBJ whole genome shotgun (WGS) entry which is preliminary data.</text>
</comment>